<evidence type="ECO:0000313" key="6">
    <source>
        <dbReference type="EMBL" id="MDY3558953.1"/>
    </source>
</evidence>
<evidence type="ECO:0000256" key="1">
    <source>
        <dbReference type="ARBA" id="ARBA00004196"/>
    </source>
</evidence>
<dbReference type="PANTHER" id="PTHR32347:SF23">
    <property type="entry name" value="BLL5650 PROTEIN"/>
    <property type="match status" value="1"/>
</dbReference>
<keyword evidence="7" id="KW-1185">Reference proteome</keyword>
<dbReference type="PANTHER" id="PTHR32347">
    <property type="entry name" value="EFFLUX SYSTEM COMPONENT YKNX-RELATED"/>
    <property type="match status" value="1"/>
</dbReference>
<keyword evidence="2 3" id="KW-0175">Coiled coil</keyword>
<feature type="region of interest" description="Disordered" evidence="4">
    <location>
        <begin position="1"/>
        <end position="43"/>
    </location>
</feature>
<keyword evidence="5" id="KW-0812">Transmembrane</keyword>
<dbReference type="Proteomes" id="UP001272242">
    <property type="component" value="Unassembled WGS sequence"/>
</dbReference>
<dbReference type="EMBL" id="JAXBLV010000066">
    <property type="protein sequence ID" value="MDY3558953.1"/>
    <property type="molecule type" value="Genomic_DNA"/>
</dbReference>
<feature type="coiled-coil region" evidence="3">
    <location>
        <begin position="235"/>
        <end position="297"/>
    </location>
</feature>
<evidence type="ECO:0000256" key="3">
    <source>
        <dbReference type="SAM" id="Coils"/>
    </source>
</evidence>
<organism evidence="6 7">
    <name type="scientific">Gemmata algarum</name>
    <dbReference type="NCBI Taxonomy" id="2975278"/>
    <lineage>
        <taxon>Bacteria</taxon>
        <taxon>Pseudomonadati</taxon>
        <taxon>Planctomycetota</taxon>
        <taxon>Planctomycetia</taxon>
        <taxon>Gemmatales</taxon>
        <taxon>Gemmataceae</taxon>
        <taxon>Gemmata</taxon>
    </lineage>
</organism>
<evidence type="ECO:0000313" key="7">
    <source>
        <dbReference type="Proteomes" id="UP001272242"/>
    </source>
</evidence>
<feature type="region of interest" description="Disordered" evidence="4">
    <location>
        <begin position="627"/>
        <end position="694"/>
    </location>
</feature>
<dbReference type="RefSeq" id="WP_320685803.1">
    <property type="nucleotide sequence ID" value="NZ_JAXBLV010000066.1"/>
</dbReference>
<dbReference type="Gene3D" id="2.40.420.20">
    <property type="match status" value="1"/>
</dbReference>
<keyword evidence="5" id="KW-0472">Membrane</keyword>
<feature type="transmembrane region" description="Helical" evidence="5">
    <location>
        <begin position="51"/>
        <end position="74"/>
    </location>
</feature>
<reference evidence="7" key="1">
    <citation type="journal article" date="2023" name="Mar. Drugs">
        <title>Gemmata algarum, a Novel Planctomycete Isolated from an Algal Mat, Displays Antimicrobial Activity.</title>
        <authorList>
            <person name="Kumar G."/>
            <person name="Kallscheuer N."/>
            <person name="Kashif M."/>
            <person name="Ahamad S."/>
            <person name="Jagadeeshwari U."/>
            <person name="Pannikurungottu S."/>
            <person name="Haufschild T."/>
            <person name="Kabuu M."/>
            <person name="Sasikala C."/>
            <person name="Jogler C."/>
            <person name="Ramana C."/>
        </authorList>
    </citation>
    <scope>NUCLEOTIDE SEQUENCE [LARGE SCALE GENOMIC DNA]</scope>
    <source>
        <strain evidence="7">JC673</strain>
    </source>
</reference>
<evidence type="ECO:0000256" key="2">
    <source>
        <dbReference type="ARBA" id="ARBA00023054"/>
    </source>
</evidence>
<comment type="caution">
    <text evidence="6">The sequence shown here is derived from an EMBL/GenBank/DDBJ whole genome shotgun (WGS) entry which is preliminary data.</text>
</comment>
<name>A0ABU5EVF5_9BACT</name>
<feature type="compositionally biased region" description="Gly residues" evidence="4">
    <location>
        <begin position="643"/>
        <end position="682"/>
    </location>
</feature>
<keyword evidence="5" id="KW-1133">Transmembrane helix</keyword>
<dbReference type="InterPro" id="IPR050465">
    <property type="entry name" value="UPF0194_transport"/>
</dbReference>
<protein>
    <recommendedName>
        <fullName evidence="8">HlyD family efflux transporter periplasmic adaptor subunit</fullName>
    </recommendedName>
</protein>
<evidence type="ECO:0008006" key="8">
    <source>
        <dbReference type="Google" id="ProtNLM"/>
    </source>
</evidence>
<evidence type="ECO:0000256" key="4">
    <source>
        <dbReference type="SAM" id="MobiDB-lite"/>
    </source>
</evidence>
<evidence type="ECO:0000256" key="5">
    <source>
        <dbReference type="SAM" id="Phobius"/>
    </source>
</evidence>
<comment type="subcellular location">
    <subcellularLocation>
        <location evidence="1">Cell envelope</location>
    </subcellularLocation>
</comment>
<sequence>MSSSTEPTVPVVHPSPPATGPGSPSVNSFLPPGHSDGKPRQLPSRAKGRKLLLPLALGGTLALAAAAVGGWYAFRPAPVRNDVLLHTVRREPLVVTVAEKGTLESADNRDIVCKVRAGSKGFASTINWVIDDGSRVKPGQLLMILDDSALKDQEEEQQIKVDTASANKIKAENDYDIVVKQNEIAVETAKNALALAEIDLEKFTGLNYDPTLGALAVVGGGMASLSETGSFRQLVDDQTGQVKLAESNLEQYRERAAWSDRMVKLSYMSAAQAQAERSKMESAVEDLRSKRAKLSQMLSYDRKQQLTDFRSKRTSALLAYEQAVLQADANLAKALAEKKRATSEFIQQDEKQREISLQRAECKITAPSDIEPDSMVVYFRSESNRFGSSSSQGLIEQGAQVKEGQKLLRIPNLHRMQVNTKVHEAMVARIRGDVRVPTHLVDGFQAVMLLNTDPFGRLVGQRGELMDRVREKFRNQEYKKLADGQKATVRVDALPDRQFEGHVRTVSAVASQADSWISDVKLYQTLVMIDYEVFPDGTKKRIESEQLKPDMTAEVTITVDTAREAVLTVPVQAIIGGTEMGVKREVYVKSPTGGYDRKQVELGLYNEKFVEIKTGLSEGDDVVMNPKVLLAPDDKTRTRDAAPGGGGKGEGKGGGFGDSPKGDGSGAPGGGKKGGGKKGGAGGPPPGAGGPQQG</sequence>
<proteinExistence type="predicted"/>
<dbReference type="Gene3D" id="2.40.30.170">
    <property type="match status" value="1"/>
</dbReference>
<gene>
    <name evidence="6" type="ORF">R5W23_006129</name>
</gene>
<accession>A0ABU5EVF5</accession>